<evidence type="ECO:0000313" key="2">
    <source>
        <dbReference type="Proteomes" id="UP000243342"/>
    </source>
</evidence>
<evidence type="ECO:0008006" key="3">
    <source>
        <dbReference type="Google" id="ProtNLM"/>
    </source>
</evidence>
<dbReference type="RefSeq" id="WP_071654858.1">
    <property type="nucleotide sequence ID" value="NZ_MLCF01000005.1"/>
</dbReference>
<dbReference type="Proteomes" id="UP000243342">
    <property type="component" value="Unassembled WGS sequence"/>
</dbReference>
<dbReference type="AlphaFoldDB" id="A0A1J7BKK7"/>
<dbReference type="STRING" id="1428644.BIV57_01970"/>
<dbReference type="EMBL" id="MLCF01000005">
    <property type="protein sequence ID" value="OIV39174.1"/>
    <property type="molecule type" value="Genomic_DNA"/>
</dbReference>
<comment type="caution">
    <text evidence="1">The sequence shown here is derived from an EMBL/GenBank/DDBJ whole genome shotgun (WGS) entry which is preliminary data.</text>
</comment>
<reference evidence="1 2" key="1">
    <citation type="submission" date="2016-10" db="EMBL/GenBank/DDBJ databases">
        <title>Genome sequence of Streptomyces gilvigriseus MUSC 26.</title>
        <authorList>
            <person name="Lee L.-H."/>
            <person name="Ser H.-L."/>
        </authorList>
    </citation>
    <scope>NUCLEOTIDE SEQUENCE [LARGE SCALE GENOMIC DNA]</scope>
    <source>
        <strain evidence="1 2">MUSC 26</strain>
    </source>
</reference>
<evidence type="ECO:0000313" key="1">
    <source>
        <dbReference type="EMBL" id="OIV39174.1"/>
    </source>
</evidence>
<gene>
    <name evidence="1" type="ORF">BIV57_01970</name>
</gene>
<dbReference type="SUPFAM" id="SSF53187">
    <property type="entry name" value="Zn-dependent exopeptidases"/>
    <property type="match status" value="1"/>
</dbReference>
<keyword evidence="2" id="KW-1185">Reference proteome</keyword>
<organism evidence="1 2">
    <name type="scientific">Mangrovactinospora gilvigrisea</name>
    <dbReference type="NCBI Taxonomy" id="1428644"/>
    <lineage>
        <taxon>Bacteria</taxon>
        <taxon>Bacillati</taxon>
        <taxon>Actinomycetota</taxon>
        <taxon>Actinomycetes</taxon>
        <taxon>Kitasatosporales</taxon>
        <taxon>Streptomycetaceae</taxon>
        <taxon>Mangrovactinospora</taxon>
    </lineage>
</organism>
<dbReference type="Gene3D" id="3.40.630.10">
    <property type="entry name" value="Zn peptidases"/>
    <property type="match status" value="1"/>
</dbReference>
<sequence>MSTNSDTAPFLAGLSDRLPGLRTLYEDLHAHPELSFAEFRTAGIVAAHLRERDWQITEGVGGTHVGGAAASHR</sequence>
<proteinExistence type="predicted"/>
<protein>
    <recommendedName>
        <fullName evidence="3">Amidohydrolase</fullName>
    </recommendedName>
</protein>
<name>A0A1J7BKK7_9ACTN</name>
<accession>A0A1J7BKK7</accession>